<evidence type="ECO:0000256" key="1">
    <source>
        <dbReference type="SAM" id="MobiDB-lite"/>
    </source>
</evidence>
<name>A0A024TVZ2_9STRA</name>
<dbReference type="VEuPathDB" id="FungiDB:H310_08894"/>
<dbReference type="EMBL" id="KI913970">
    <property type="protein sequence ID" value="ETV98159.1"/>
    <property type="molecule type" value="Genomic_DNA"/>
</dbReference>
<dbReference type="AlphaFoldDB" id="A0A024TVZ2"/>
<protein>
    <submittedName>
        <fullName evidence="2">Uncharacterized protein</fullName>
    </submittedName>
</protein>
<feature type="compositionally biased region" description="Polar residues" evidence="1">
    <location>
        <begin position="287"/>
        <end position="298"/>
    </location>
</feature>
<evidence type="ECO:0000313" key="2">
    <source>
        <dbReference type="EMBL" id="ETV98159.1"/>
    </source>
</evidence>
<feature type="non-terminal residue" evidence="2">
    <location>
        <position position="346"/>
    </location>
</feature>
<accession>A0A024TVZ2</accession>
<proteinExistence type="predicted"/>
<feature type="region of interest" description="Disordered" evidence="1">
    <location>
        <begin position="1"/>
        <end position="28"/>
    </location>
</feature>
<feature type="compositionally biased region" description="Polar residues" evidence="1">
    <location>
        <begin position="271"/>
        <end position="280"/>
    </location>
</feature>
<feature type="region of interest" description="Disordered" evidence="1">
    <location>
        <begin position="267"/>
        <end position="301"/>
    </location>
</feature>
<dbReference type="GeneID" id="20085944"/>
<dbReference type="RefSeq" id="XP_008873034.1">
    <property type="nucleotide sequence ID" value="XM_008874812.1"/>
</dbReference>
<gene>
    <name evidence="2" type="ORF">H310_08894</name>
</gene>
<organism evidence="2">
    <name type="scientific">Aphanomyces invadans</name>
    <dbReference type="NCBI Taxonomy" id="157072"/>
    <lineage>
        <taxon>Eukaryota</taxon>
        <taxon>Sar</taxon>
        <taxon>Stramenopiles</taxon>
        <taxon>Oomycota</taxon>
        <taxon>Saprolegniomycetes</taxon>
        <taxon>Saprolegniales</taxon>
        <taxon>Verrucalvaceae</taxon>
        <taxon>Aphanomyces</taxon>
    </lineage>
</organism>
<reference evidence="2" key="1">
    <citation type="submission" date="2013-12" db="EMBL/GenBank/DDBJ databases">
        <title>The Genome Sequence of Aphanomyces invadans NJM9701.</title>
        <authorList>
            <consortium name="The Broad Institute Genomics Platform"/>
            <person name="Russ C."/>
            <person name="Tyler B."/>
            <person name="van West P."/>
            <person name="Dieguez-Uribeondo J."/>
            <person name="Young S.K."/>
            <person name="Zeng Q."/>
            <person name="Gargeya S."/>
            <person name="Fitzgerald M."/>
            <person name="Abouelleil A."/>
            <person name="Alvarado L."/>
            <person name="Chapman S.B."/>
            <person name="Gainer-Dewar J."/>
            <person name="Goldberg J."/>
            <person name="Griggs A."/>
            <person name="Gujja S."/>
            <person name="Hansen M."/>
            <person name="Howarth C."/>
            <person name="Imamovic A."/>
            <person name="Ireland A."/>
            <person name="Larimer J."/>
            <person name="McCowan C."/>
            <person name="Murphy C."/>
            <person name="Pearson M."/>
            <person name="Poon T.W."/>
            <person name="Priest M."/>
            <person name="Roberts A."/>
            <person name="Saif S."/>
            <person name="Shea T."/>
            <person name="Sykes S."/>
            <person name="Wortman J."/>
            <person name="Nusbaum C."/>
            <person name="Birren B."/>
        </authorList>
    </citation>
    <scope>NUCLEOTIDE SEQUENCE [LARGE SCALE GENOMIC DNA]</scope>
    <source>
        <strain evidence="2">NJM9701</strain>
    </source>
</reference>
<sequence>MVPARSYRRRSRHRSEILSTPPNPARPLCYRQATRSTTTGAIHEFTSHAHLRFNVGCCLPTTRRSSPSLKRYTSILRCRYRGTSASAIMTAKAASTPCWATPSGRRPCGAFPKGTTTWTTVSTTRRLCASSCSTRATSCVARSRPSSRTFGAHPTWTPRHRLRPAAGSTNGWRTCSGWTHPKPSEATRTNCPRCGPSWSGTGPCTALLATATPPNSSRTSSRFWKSTTSMRISTDTTTPCSTCGKGRFSTSPLAPAGMRCMISSHGRARIRSSSMSTRPTDSCGYRSPTTRSGSSLSTARPPRSCIRRTCLTECITILNGEPPVRCNVSGENARSAIMARQACALR</sequence>
<feature type="compositionally biased region" description="Basic residues" evidence="1">
    <location>
        <begin position="1"/>
        <end position="13"/>
    </location>
</feature>